<gene>
    <name evidence="1" type="ORF">V6250_07315</name>
</gene>
<evidence type="ECO:0000313" key="1">
    <source>
        <dbReference type="EMBL" id="MEL0603971.1"/>
    </source>
</evidence>
<protein>
    <submittedName>
        <fullName evidence="1">DUF4198 domain-containing protein</fullName>
    </submittedName>
</protein>
<evidence type="ECO:0000313" key="2">
    <source>
        <dbReference type="Proteomes" id="UP001374952"/>
    </source>
</evidence>
<reference evidence="1" key="1">
    <citation type="submission" date="2024-02" db="EMBL/GenBank/DDBJ databases">
        <title>Bacteria isolated from the canopy kelp, Nereocystis luetkeana.</title>
        <authorList>
            <person name="Pfister C.A."/>
            <person name="Younker I.T."/>
            <person name="Light S.H."/>
        </authorList>
    </citation>
    <scope>NUCLEOTIDE SEQUENCE</scope>
    <source>
        <strain evidence="1">TN.2.01</strain>
    </source>
</reference>
<name>A0ACC6R370_9GAMM</name>
<organism evidence="1 2">
    <name type="scientific">Pseudoalteromonas undina</name>
    <dbReference type="NCBI Taxonomy" id="43660"/>
    <lineage>
        <taxon>Bacteria</taxon>
        <taxon>Pseudomonadati</taxon>
        <taxon>Pseudomonadota</taxon>
        <taxon>Gammaproteobacteria</taxon>
        <taxon>Alteromonadales</taxon>
        <taxon>Pseudoalteromonadaceae</taxon>
        <taxon>Pseudoalteromonas</taxon>
    </lineage>
</organism>
<dbReference type="EMBL" id="JBAKAX010000005">
    <property type="protein sequence ID" value="MEL0603971.1"/>
    <property type="molecule type" value="Genomic_DNA"/>
</dbReference>
<proteinExistence type="predicted"/>
<keyword evidence="2" id="KW-1185">Reference proteome</keyword>
<sequence length="220" mass="23953">MKKIISHSIKGLVASCSLLALTLSNISIAHERFMVPSHTVFSGDDVQYATIISSISNDIFHPDRPLGNNKGIDAGDLKPLFSLLESNVLLPNGENDSSIQWQAFQRLSVADVPFSQSGTYRVSLVQKEVAMTTFKKANGAPGRVFGPKPVIPEGATNIVRRTTAARVETFITMNEPSFSTFQPIGKGLELTGKTHPNDLFAQEPAHFKLVYNGKTVPKNT</sequence>
<dbReference type="Proteomes" id="UP001374952">
    <property type="component" value="Unassembled WGS sequence"/>
</dbReference>
<comment type="caution">
    <text evidence="1">The sequence shown here is derived from an EMBL/GenBank/DDBJ whole genome shotgun (WGS) entry which is preliminary data.</text>
</comment>
<accession>A0ACC6R370</accession>